<organism evidence="2 3">
    <name type="scientific">Peribacillus muralis</name>
    <dbReference type="NCBI Taxonomy" id="264697"/>
    <lineage>
        <taxon>Bacteria</taxon>
        <taxon>Bacillati</taxon>
        <taxon>Bacillota</taxon>
        <taxon>Bacilli</taxon>
        <taxon>Bacillales</taxon>
        <taxon>Bacillaceae</taxon>
        <taxon>Peribacillus</taxon>
    </lineage>
</organism>
<name>A0A1B3XUX7_9BACI</name>
<protein>
    <submittedName>
        <fullName evidence="2">Uncharacterized protein</fullName>
    </submittedName>
</protein>
<keyword evidence="1" id="KW-0472">Membrane</keyword>
<dbReference type="Proteomes" id="UP000077926">
    <property type="component" value="Chromosome"/>
</dbReference>
<accession>A0A1B3XUX7</accession>
<keyword evidence="3" id="KW-1185">Reference proteome</keyword>
<reference evidence="2 3" key="1">
    <citation type="submission" date="2016-08" db="EMBL/GenBank/DDBJ databases">
        <title>Complete genome sequence of Bacillus muralis G25-68, a strain with toxicity to nematodes.</title>
        <authorList>
            <person name="Zheng Z."/>
        </authorList>
    </citation>
    <scope>NUCLEOTIDE SEQUENCE [LARGE SCALE GENOMIC DNA]</scope>
    <source>
        <strain evidence="2 3">G25-68</strain>
    </source>
</reference>
<keyword evidence="1" id="KW-0812">Transmembrane</keyword>
<sequence>MSSIVISTVLAVILIIKVIRDKDYIWLLCLVPFACLIVLSLTDILDFIPGWAVSLSFYIIVILTFYLCVYYSLKKDNKDNYDDSSD</sequence>
<feature type="transmembrane region" description="Helical" evidence="1">
    <location>
        <begin position="24"/>
        <end position="45"/>
    </location>
</feature>
<proteinExistence type="predicted"/>
<evidence type="ECO:0000256" key="1">
    <source>
        <dbReference type="SAM" id="Phobius"/>
    </source>
</evidence>
<dbReference type="EMBL" id="CP017080">
    <property type="protein sequence ID" value="AOH57012.1"/>
    <property type="molecule type" value="Genomic_DNA"/>
</dbReference>
<dbReference type="KEGG" id="bmur:ABE28_021915"/>
<dbReference type="AlphaFoldDB" id="A0A1B3XUX7"/>
<keyword evidence="1" id="KW-1133">Transmembrane helix</keyword>
<evidence type="ECO:0000313" key="2">
    <source>
        <dbReference type="EMBL" id="AOH57012.1"/>
    </source>
</evidence>
<gene>
    <name evidence="2" type="ORF">ABE28_021915</name>
</gene>
<feature type="transmembrane region" description="Helical" evidence="1">
    <location>
        <begin position="51"/>
        <end position="73"/>
    </location>
</feature>
<evidence type="ECO:0000313" key="3">
    <source>
        <dbReference type="Proteomes" id="UP000077926"/>
    </source>
</evidence>